<sequence>MVPVAAVATVPGMGALGAVRVVRVVGAMPGMGVVPRAPLVPVVLVVGAHRDGQVLARVGQLPGVVTAVTVMHRRQRAVVVVTAVTVVHRGLRAGVAVVVVPVLSAVHRPRPPACPLIDTPMGYAAQPPACAPCSRFPKVRHFFIRAVARREALPAERATRG</sequence>
<dbReference type="Proteomes" id="UP001499841">
    <property type="component" value="Unassembled WGS sequence"/>
</dbReference>
<evidence type="ECO:0008006" key="3">
    <source>
        <dbReference type="Google" id="ProtNLM"/>
    </source>
</evidence>
<accession>A0ABP8EXE8</accession>
<reference evidence="2" key="1">
    <citation type="journal article" date="2019" name="Int. J. Syst. Evol. Microbiol.">
        <title>The Global Catalogue of Microorganisms (GCM) 10K type strain sequencing project: providing services to taxonomists for standard genome sequencing and annotation.</title>
        <authorList>
            <consortium name="The Broad Institute Genomics Platform"/>
            <consortium name="The Broad Institute Genome Sequencing Center for Infectious Disease"/>
            <person name="Wu L."/>
            <person name="Ma J."/>
        </authorList>
    </citation>
    <scope>NUCLEOTIDE SEQUENCE [LARGE SCALE GENOMIC DNA]</scope>
    <source>
        <strain evidence="2">JCM 17459</strain>
    </source>
</reference>
<keyword evidence="2" id="KW-1185">Reference proteome</keyword>
<proteinExistence type="predicted"/>
<evidence type="ECO:0000313" key="2">
    <source>
        <dbReference type="Proteomes" id="UP001499841"/>
    </source>
</evidence>
<comment type="caution">
    <text evidence="1">The sequence shown here is derived from an EMBL/GenBank/DDBJ whole genome shotgun (WGS) entry which is preliminary data.</text>
</comment>
<evidence type="ECO:0000313" key="1">
    <source>
        <dbReference type="EMBL" id="GAA4288653.1"/>
    </source>
</evidence>
<dbReference type="EMBL" id="BAABBA010000016">
    <property type="protein sequence ID" value="GAA4288653.1"/>
    <property type="molecule type" value="Genomic_DNA"/>
</dbReference>
<organism evidence="1 2">
    <name type="scientific">Georgenia daeguensis</name>
    <dbReference type="NCBI Taxonomy" id="908355"/>
    <lineage>
        <taxon>Bacteria</taxon>
        <taxon>Bacillati</taxon>
        <taxon>Actinomycetota</taxon>
        <taxon>Actinomycetes</taxon>
        <taxon>Micrococcales</taxon>
        <taxon>Bogoriellaceae</taxon>
        <taxon>Georgenia</taxon>
    </lineage>
</organism>
<protein>
    <recommendedName>
        <fullName evidence="3">Secreted protein</fullName>
    </recommendedName>
</protein>
<name>A0ABP8EXE8_9MICO</name>
<gene>
    <name evidence="1" type="ORF">GCM10022262_30130</name>
</gene>